<evidence type="ECO:0000256" key="4">
    <source>
        <dbReference type="ARBA" id="ARBA00022694"/>
    </source>
</evidence>
<dbReference type="RefSeq" id="WP_115521345.1">
    <property type="nucleotide sequence ID" value="NZ_JBLUPC010000029.1"/>
</dbReference>
<sequence length="459" mass="50740">MISHLYCRFCLTMPAPEGSTGLLVAFSGGLDSTLLLVLAAQYAREHSLPLRALHVHHGLSPHADEWVAHCEAVCQQLAVELLVERVTLARGNGESLEAQARTARYQRLTARMREGEWLLTAHHQDDQLETLLLALKRGAGLRGLAGILPSQPFAGGLLLRPLLDMSRAELAEAAASLPFGWVEDESNQDVSYDRNFLRQTLIPQLKARWPAMAQTAARSMALCAEQEALLDELAESDWQLAGEGEALHIGPLHALSPTRRNNLLRYWIRRQGGEMPSREQLARLWQEVALARGDANPQLNWGRQSCRRFQERLYLVSPDLQPCHQLLPLTVGEPLTLPDGLGELVVRMAEHGEDLLRSPRADEPLSVRFQVAPGIPLKPVGRSGSRRMKKLLQEYGVPSWQRGRIPILYYGEQVAAVVGLFVCDGFMAQGAGLVCHWQGSGAVQPPSCPSRILPEVISV</sequence>
<comment type="domain">
    <text evidence="8">The N-terminal region contains the highly conserved SGGXDS motif, predicted to be a P-loop motif involved in ATP binding.</text>
</comment>
<dbReference type="EMBL" id="NQMC01000026">
    <property type="protein sequence ID" value="TYD44675.1"/>
    <property type="molecule type" value="Genomic_DNA"/>
</dbReference>
<evidence type="ECO:0000256" key="5">
    <source>
        <dbReference type="ARBA" id="ARBA00022741"/>
    </source>
</evidence>
<dbReference type="PANTHER" id="PTHR43033">
    <property type="entry name" value="TRNA(ILE)-LYSIDINE SYNTHASE-RELATED"/>
    <property type="match status" value="1"/>
</dbReference>
<gene>
    <name evidence="8 10" type="primary">tilS</name>
    <name evidence="10" type="ORF">CJF24_10505</name>
</gene>
<dbReference type="InterPro" id="IPR012094">
    <property type="entry name" value="tRNA_Ile_lys_synt"/>
</dbReference>
<accession>A0ABY3MLN5</accession>
<name>A0ABY3MLN5_AERVE</name>
<evidence type="ECO:0000256" key="2">
    <source>
        <dbReference type="ARBA" id="ARBA00022490"/>
    </source>
</evidence>
<dbReference type="Proteomes" id="UP000323129">
    <property type="component" value="Unassembled WGS sequence"/>
</dbReference>
<comment type="subcellular location">
    <subcellularLocation>
        <location evidence="1 8">Cytoplasm</location>
    </subcellularLocation>
</comment>
<organism evidence="10 11">
    <name type="scientific">Aeromonas veronii</name>
    <dbReference type="NCBI Taxonomy" id="654"/>
    <lineage>
        <taxon>Bacteria</taxon>
        <taxon>Pseudomonadati</taxon>
        <taxon>Pseudomonadota</taxon>
        <taxon>Gammaproteobacteria</taxon>
        <taxon>Aeromonadales</taxon>
        <taxon>Aeromonadaceae</taxon>
        <taxon>Aeromonas</taxon>
    </lineage>
</organism>
<dbReference type="HAMAP" id="MF_01161">
    <property type="entry name" value="tRNA_Ile_lys_synt"/>
    <property type="match status" value="1"/>
</dbReference>
<dbReference type="Pfam" id="PF11734">
    <property type="entry name" value="TilS_C"/>
    <property type="match status" value="1"/>
</dbReference>
<dbReference type="InterPro" id="IPR012795">
    <property type="entry name" value="tRNA_Ile_lys_synt_N"/>
</dbReference>
<comment type="caution">
    <text evidence="10">The sequence shown here is derived from an EMBL/GenBank/DDBJ whole genome shotgun (WGS) entry which is preliminary data.</text>
</comment>
<protein>
    <recommendedName>
        <fullName evidence="8">tRNA(Ile)-lysidine synthase</fullName>
        <ecNumber evidence="8">6.3.4.19</ecNumber>
    </recommendedName>
    <alternativeName>
        <fullName evidence="8">tRNA(Ile)-2-lysyl-cytidine synthase</fullName>
    </alternativeName>
    <alternativeName>
        <fullName evidence="8">tRNA(Ile)-lysidine synthetase</fullName>
    </alternativeName>
</protein>
<dbReference type="SUPFAM" id="SSF56037">
    <property type="entry name" value="PheT/TilS domain"/>
    <property type="match status" value="1"/>
</dbReference>
<dbReference type="SUPFAM" id="SSF82829">
    <property type="entry name" value="MesJ substrate recognition domain-like"/>
    <property type="match status" value="1"/>
</dbReference>
<comment type="similarity">
    <text evidence="8">Belongs to the tRNA(Ile)-lysidine synthase family.</text>
</comment>
<dbReference type="InterPro" id="IPR015262">
    <property type="entry name" value="tRNA_Ile_lys_synt_subst-bd"/>
</dbReference>
<dbReference type="Gene3D" id="1.20.59.20">
    <property type="match status" value="1"/>
</dbReference>
<evidence type="ECO:0000256" key="1">
    <source>
        <dbReference type="ARBA" id="ARBA00004496"/>
    </source>
</evidence>
<reference evidence="10 11" key="1">
    <citation type="submission" date="2017-08" db="EMBL/GenBank/DDBJ databases">
        <title>Aeromonas veronii bv sobria strain NS22 whole genome sequencing.</title>
        <authorList>
            <person name="Katharios P."/>
            <person name="Ha V.Q."/>
            <person name="Smyrli M."/>
        </authorList>
    </citation>
    <scope>NUCLEOTIDE SEQUENCE [LARGE SCALE GENOMIC DNA]</scope>
    <source>
        <strain evidence="10 11">NS22</strain>
    </source>
</reference>
<keyword evidence="2 8" id="KW-0963">Cytoplasm</keyword>
<dbReference type="EC" id="6.3.4.19" evidence="8"/>
<evidence type="ECO:0000313" key="10">
    <source>
        <dbReference type="EMBL" id="TYD44675.1"/>
    </source>
</evidence>
<keyword evidence="3 8" id="KW-0436">Ligase</keyword>
<dbReference type="InterPro" id="IPR012796">
    <property type="entry name" value="Lysidine-tRNA-synth_C"/>
</dbReference>
<dbReference type="Pfam" id="PF09179">
    <property type="entry name" value="TilS"/>
    <property type="match status" value="1"/>
</dbReference>
<evidence type="ECO:0000256" key="7">
    <source>
        <dbReference type="ARBA" id="ARBA00048539"/>
    </source>
</evidence>
<evidence type="ECO:0000313" key="11">
    <source>
        <dbReference type="Proteomes" id="UP000323129"/>
    </source>
</evidence>
<keyword evidence="5 8" id="KW-0547">Nucleotide-binding</keyword>
<dbReference type="InterPro" id="IPR011063">
    <property type="entry name" value="TilS/TtcA_N"/>
</dbReference>
<feature type="binding site" evidence="8">
    <location>
        <begin position="27"/>
        <end position="32"/>
    </location>
    <ligand>
        <name>ATP</name>
        <dbReference type="ChEBI" id="CHEBI:30616"/>
    </ligand>
</feature>
<dbReference type="InterPro" id="IPR014729">
    <property type="entry name" value="Rossmann-like_a/b/a_fold"/>
</dbReference>
<dbReference type="Pfam" id="PF01171">
    <property type="entry name" value="ATP_bind_3"/>
    <property type="match status" value="1"/>
</dbReference>
<evidence type="ECO:0000259" key="9">
    <source>
        <dbReference type="SMART" id="SM00977"/>
    </source>
</evidence>
<dbReference type="SMART" id="SM00977">
    <property type="entry name" value="TilS_C"/>
    <property type="match status" value="1"/>
</dbReference>
<proteinExistence type="inferred from homology"/>
<dbReference type="NCBIfam" id="TIGR02433">
    <property type="entry name" value="lysidine_TilS_C"/>
    <property type="match status" value="1"/>
</dbReference>
<dbReference type="Gene3D" id="3.40.50.620">
    <property type="entry name" value="HUPs"/>
    <property type="match status" value="1"/>
</dbReference>
<dbReference type="CDD" id="cd01992">
    <property type="entry name" value="TilS_N"/>
    <property type="match status" value="1"/>
</dbReference>
<comment type="catalytic activity">
    <reaction evidence="7 8">
        <text>cytidine(34) in tRNA(Ile2) + L-lysine + ATP = lysidine(34) in tRNA(Ile2) + AMP + diphosphate + H(+)</text>
        <dbReference type="Rhea" id="RHEA:43744"/>
        <dbReference type="Rhea" id="RHEA-COMP:10625"/>
        <dbReference type="Rhea" id="RHEA-COMP:10670"/>
        <dbReference type="ChEBI" id="CHEBI:15378"/>
        <dbReference type="ChEBI" id="CHEBI:30616"/>
        <dbReference type="ChEBI" id="CHEBI:32551"/>
        <dbReference type="ChEBI" id="CHEBI:33019"/>
        <dbReference type="ChEBI" id="CHEBI:82748"/>
        <dbReference type="ChEBI" id="CHEBI:83665"/>
        <dbReference type="ChEBI" id="CHEBI:456215"/>
        <dbReference type="EC" id="6.3.4.19"/>
    </reaction>
</comment>
<keyword evidence="4 8" id="KW-0819">tRNA processing</keyword>
<evidence type="ECO:0000256" key="3">
    <source>
        <dbReference type="ARBA" id="ARBA00022598"/>
    </source>
</evidence>
<evidence type="ECO:0000256" key="8">
    <source>
        <dbReference type="HAMAP-Rule" id="MF_01161"/>
    </source>
</evidence>
<dbReference type="PANTHER" id="PTHR43033:SF1">
    <property type="entry name" value="TRNA(ILE)-LYSIDINE SYNTHASE-RELATED"/>
    <property type="match status" value="1"/>
</dbReference>
<feature type="domain" description="Lysidine-tRNA(Ile) synthetase C-terminal" evidence="9">
    <location>
        <begin position="365"/>
        <end position="437"/>
    </location>
</feature>
<keyword evidence="11" id="KW-1185">Reference proteome</keyword>
<dbReference type="NCBIfam" id="TIGR02432">
    <property type="entry name" value="lysidine_TilS_N"/>
    <property type="match status" value="1"/>
</dbReference>
<keyword evidence="6 8" id="KW-0067">ATP-binding</keyword>
<evidence type="ECO:0000256" key="6">
    <source>
        <dbReference type="ARBA" id="ARBA00022840"/>
    </source>
</evidence>
<dbReference type="SUPFAM" id="SSF52402">
    <property type="entry name" value="Adenine nucleotide alpha hydrolases-like"/>
    <property type="match status" value="1"/>
</dbReference>
<comment type="function">
    <text evidence="8">Ligates lysine onto the cytidine present at position 34 of the AUA codon-specific tRNA(Ile) that contains the anticodon CAU, in an ATP-dependent manner. Cytidine is converted to lysidine, thus changing the amino acid specificity of the tRNA from methionine to isoleucine.</text>
</comment>